<name>A0A1D3TJC2_PLAOA</name>
<evidence type="ECO:0000313" key="2">
    <source>
        <dbReference type="EMBL" id="SCP05011.1"/>
    </source>
</evidence>
<feature type="compositionally biased region" description="Polar residues" evidence="1">
    <location>
        <begin position="1121"/>
        <end position="1131"/>
    </location>
</feature>
<dbReference type="OrthoDB" id="376829at2759"/>
<dbReference type="VEuPathDB" id="PlasmoDB:POWCR01_110025700"/>
<reference evidence="2 3" key="1">
    <citation type="submission" date="2016-06" db="EMBL/GenBank/DDBJ databases">
        <authorList>
            <consortium name="Pathogen Informatics"/>
        </authorList>
    </citation>
    <scope>NUCLEOTIDE SEQUENCE [LARGE SCALE GENOMIC DNA]</scope>
    <source>
        <strain evidence="2">PocGH01</strain>
    </source>
</reference>
<keyword evidence="3" id="KW-1185">Reference proteome</keyword>
<feature type="region of interest" description="Disordered" evidence="1">
    <location>
        <begin position="1120"/>
        <end position="1151"/>
    </location>
</feature>
<proteinExistence type="predicted"/>
<evidence type="ECO:0000313" key="3">
    <source>
        <dbReference type="Proteomes" id="UP000242942"/>
    </source>
</evidence>
<organism evidence="2 3">
    <name type="scientific">Plasmodium ovale</name>
    <name type="common">malaria parasite P. ovale</name>
    <dbReference type="NCBI Taxonomy" id="36330"/>
    <lineage>
        <taxon>Eukaryota</taxon>
        <taxon>Sar</taxon>
        <taxon>Alveolata</taxon>
        <taxon>Apicomplexa</taxon>
        <taxon>Aconoidasida</taxon>
        <taxon>Haemosporida</taxon>
        <taxon>Plasmodiidae</taxon>
        <taxon>Plasmodium</taxon>
        <taxon>Plasmodium (Plasmodium)</taxon>
    </lineage>
</organism>
<accession>A0A1D3TJC2</accession>
<dbReference type="VEuPathDB" id="PlasmoDB:PocGH01_11031300"/>
<dbReference type="Proteomes" id="UP000242942">
    <property type="component" value="Chromosome 11"/>
</dbReference>
<dbReference type="EMBL" id="LT594592">
    <property type="protein sequence ID" value="SCP05011.1"/>
    <property type="molecule type" value="Genomic_DNA"/>
</dbReference>
<evidence type="ECO:0000256" key="1">
    <source>
        <dbReference type="SAM" id="MobiDB-lite"/>
    </source>
</evidence>
<sequence>MNSKVLEILNLIEEKSFKKCEKLIWAGIKGKKNEKMYMLLRGLLHSYVNEIEECEQVLEDINLEDYDDNLFYILGIIYSNINKEEEFINLYEKKIKKYETVKKENEQILKNIYDYCLNNSFFKKGNNISLKLYKNTNNTKYILDNCYLLYLNNSNNNKQIYNLCLNFLTNYKNITYNKITEQFSLFLIIYFLNIKIRNYNECLKINEYSNINNFYVNTLQYYIYKFYLYFIFNKLEDCLNILNYIILKLPENTDYYILYMDIIIYYLSKNPNFQIIDIFKHYKNCLMYLEFCQKCFFNNYVKILKTIYPINDIYSFWKINIRRYNIINNSDNVITNSENVITNSENVITNSENVITNSENVITNSENVITNSENVITNSENVITNSENVITNSENVITNSENVITNSENVITNSENVITNSENVITNSENVITNSENVITNSENVITNSENVITNSENVITNSENVITNSENVITNSENVITNSENVITNSENVITNSENVITNSENVITNSENVITNSENVITNSENVITNSENVITNSENVITNSENVITNSENVITNSENVITNSENVITNSENVITNSDNVINNSENIIANSDNIFKDILNFLLCIYKNEYKYFTHYNYNDYNIEINIFQDIINKIEENIYPYKMDIKKIYTDNNVRIYLYMLFQFILVESKNYNMFYSIKHHLSILCEDMIAIIIVFLKISLKILYNSVNEVFSKLSTTLGPNGTSGTSGTNGTNSLENVNWKKIILQFCKQIYNFEKILYVLYKKDVCDAFSRLFSLFMKITSSDNLQLQLRLHLRDDNIVVLLVEMALYMDQCEVCKAAQIDIPDDGTQIYNVVSSISEGLDLDGHVSIDDFLGKITLHGEEEDRASWTNWKSAEKGADMYTPTSHVRLSHLPSPASSPGDTVVTDSNNTSSPLGCEKQLRLANRVYYVAALRLLKYAYNYRSQITRIENEEKNMKPILNNDYINVLVLMIYLNNAIGNFTNCSTLVEKLNIKNIQLITYSPILFIHSFNYSYYNYSDNLLKIIFNYYTIQQSNLRCAISKCFQNYSFFKVNEIVNSYLLNSSNIFFYFMKLLYIFKKQLVAPKGGFYFNLFSRLKNNYQLHNEYKTKFPSLQKDVSNGKTRNGVNKGKGDNRRDISNPTDFINKANSTYQRDGLHEEKDLQRNGVPVQDELKGEWHHPTVASGKKSNFMNFVGSLNEDIIYDEMEFEKLYQKLLLERYHFLTTDNQTILVKLNIPSFRFTFYKLYDTFFYNHILYESLDQVNDIEFVKNVKVLNPIEGNSVNQLRDIKTIYPMIMLPNFYNMKGSVYLTSHEDIKSFKNGNDLLLNMKNISSDRDKENVDISFEKIKKHVNYSILQNEISFYTSDNTYVSFDKDNCYYKSELIFNTYSEKDSNINKSSITSPFTVCLTDIFNYPLQMLYLNSILLNTIMYIFHKAFYYYSFEDTKKEEVIKKVKCAFFYLIYIIGYYELSDPPNGHHISGVAQQHPHNLEDTSIKRDNDKGYSNNMNDIDIFKCAHGKPVPQDCSCMGADCTSVFFESYEIMQAVYHNDVYNKIAALYYKWLLLNMNMYIKVLLGKDIKDCISAIKCVYNSIYLHLFNDVNIFKELLVNDRTFQIVNLSCVFKKFNYLVHNITIFTLTIQSIYYQGRKKVTSDNNAHIKDLILKNTFLLSNLCKNLITLSEVLSSYPSNGSPAGGGMTDDSQEKFDQELINEFCDSYKQHVSNLHTLLNSKLLLMKSYL</sequence>
<gene>
    <name evidence="2" type="primary">PocGH01_11031300</name>
    <name evidence="2" type="ORF">POCGH01_11031300</name>
</gene>
<protein>
    <submittedName>
        <fullName evidence="2">Uncharacterized protein</fullName>
    </submittedName>
</protein>